<dbReference type="EMBL" id="GL877058">
    <property type="protein sequence ID" value="KLU93018.1"/>
    <property type="molecule type" value="Genomic_DNA"/>
</dbReference>
<reference evidence="1" key="3">
    <citation type="submission" date="2011-03" db="EMBL/GenBank/DDBJ databases">
        <title>Annotation of Magnaporthe poae ATCC 64411.</title>
        <authorList>
            <person name="Ma L.-J."/>
            <person name="Dead R."/>
            <person name="Young S.K."/>
            <person name="Zeng Q."/>
            <person name="Gargeya S."/>
            <person name="Fitzgerald M."/>
            <person name="Haas B."/>
            <person name="Abouelleil A."/>
            <person name="Alvarado L."/>
            <person name="Arachchi H.M."/>
            <person name="Berlin A."/>
            <person name="Brown A."/>
            <person name="Chapman S.B."/>
            <person name="Chen Z."/>
            <person name="Dunbar C."/>
            <person name="Freedman E."/>
            <person name="Gearin G."/>
            <person name="Gellesch M."/>
            <person name="Goldberg J."/>
            <person name="Griggs A."/>
            <person name="Gujja S."/>
            <person name="Heiman D."/>
            <person name="Howarth C."/>
            <person name="Larson L."/>
            <person name="Lui A."/>
            <person name="MacDonald P.J.P."/>
            <person name="Mehta T."/>
            <person name="Montmayeur A."/>
            <person name="Murphy C."/>
            <person name="Neiman D."/>
            <person name="Pearson M."/>
            <person name="Priest M."/>
            <person name="Roberts A."/>
            <person name="Saif S."/>
            <person name="Shea T."/>
            <person name="Shenoy N."/>
            <person name="Sisk P."/>
            <person name="Stolte C."/>
            <person name="Sykes S."/>
            <person name="Yandava C."/>
            <person name="Wortman J."/>
            <person name="Nusbaum C."/>
            <person name="Birren B."/>
        </authorList>
    </citation>
    <scope>NUCLEOTIDE SEQUENCE</scope>
    <source>
        <strain evidence="1">ATCC 64411</strain>
    </source>
</reference>
<gene>
    <name evidence="1" type="ORF">MAPG_11957</name>
</gene>
<sequence>MAMGAWDAFALYDSTRSINLASRIIPTTARPYAAPRPTWPQCSWAVPCSGFDSVATLVNAINVSDTLSTHLGVIAMRLGIAAGILSEASKGAH</sequence>
<name>A0A0C4EGK2_MAGP6</name>
<evidence type="ECO:0000313" key="1">
    <source>
        <dbReference type="EMBL" id="KLU93018.1"/>
    </source>
</evidence>
<reference evidence="1" key="2">
    <citation type="submission" date="2010-05" db="EMBL/GenBank/DDBJ databases">
        <title>The Genome Sequence of Magnaporthe poae strain ATCC 64411.</title>
        <authorList>
            <consortium name="The Broad Institute Genome Sequencing Platform"/>
            <consortium name="Broad Institute Genome Sequencing Center for Infectious Disease"/>
            <person name="Ma L.-J."/>
            <person name="Dead R."/>
            <person name="Young S."/>
            <person name="Zeng Q."/>
            <person name="Koehrsen M."/>
            <person name="Alvarado L."/>
            <person name="Berlin A."/>
            <person name="Chapman S.B."/>
            <person name="Chen Z."/>
            <person name="Freedman E."/>
            <person name="Gellesch M."/>
            <person name="Goldberg J."/>
            <person name="Griggs A."/>
            <person name="Gujja S."/>
            <person name="Heilman E.R."/>
            <person name="Heiman D."/>
            <person name="Hepburn T."/>
            <person name="Howarth C."/>
            <person name="Jen D."/>
            <person name="Larson L."/>
            <person name="Mehta T."/>
            <person name="Neiman D."/>
            <person name="Pearson M."/>
            <person name="Roberts A."/>
            <person name="Saif S."/>
            <person name="Shea T."/>
            <person name="Shenoy N."/>
            <person name="Sisk P."/>
            <person name="Stolte C."/>
            <person name="Sykes S."/>
            <person name="Walk T."/>
            <person name="White J."/>
            <person name="Yandava C."/>
            <person name="Haas B."/>
            <person name="Nusbaum C."/>
            <person name="Birren B."/>
        </authorList>
    </citation>
    <scope>NUCLEOTIDE SEQUENCE</scope>
    <source>
        <strain evidence="1">ATCC 64411</strain>
    </source>
</reference>
<dbReference type="AlphaFoldDB" id="A0A0C4EGK2"/>
<evidence type="ECO:0000313" key="3">
    <source>
        <dbReference type="Proteomes" id="UP000011715"/>
    </source>
</evidence>
<reference evidence="3" key="1">
    <citation type="submission" date="2010-05" db="EMBL/GenBank/DDBJ databases">
        <title>The genome sequence of Magnaporthe poae strain ATCC 64411.</title>
        <authorList>
            <person name="Ma L.-J."/>
            <person name="Dead R."/>
            <person name="Young S."/>
            <person name="Zeng Q."/>
            <person name="Koehrsen M."/>
            <person name="Alvarado L."/>
            <person name="Berlin A."/>
            <person name="Chapman S.B."/>
            <person name="Chen Z."/>
            <person name="Freedman E."/>
            <person name="Gellesch M."/>
            <person name="Goldberg J."/>
            <person name="Griggs A."/>
            <person name="Gujja S."/>
            <person name="Heilman E.R."/>
            <person name="Heiman D."/>
            <person name="Hepburn T."/>
            <person name="Howarth C."/>
            <person name="Jen D."/>
            <person name="Larson L."/>
            <person name="Mehta T."/>
            <person name="Neiman D."/>
            <person name="Pearson M."/>
            <person name="Roberts A."/>
            <person name="Saif S."/>
            <person name="Shea T."/>
            <person name="Shenoy N."/>
            <person name="Sisk P."/>
            <person name="Stolte C."/>
            <person name="Sykes S."/>
            <person name="Walk T."/>
            <person name="White J."/>
            <person name="Yandava C."/>
            <person name="Haas B."/>
            <person name="Nusbaum C."/>
            <person name="Birren B."/>
        </authorList>
    </citation>
    <scope>NUCLEOTIDE SEQUENCE [LARGE SCALE GENOMIC DNA]</scope>
    <source>
        <strain evidence="3">ATCC 64411 / 73-15</strain>
    </source>
</reference>
<protein>
    <submittedName>
        <fullName evidence="1 2">Uncharacterized protein</fullName>
    </submittedName>
</protein>
<evidence type="ECO:0000313" key="2">
    <source>
        <dbReference type="EnsemblFungi" id="MAPG_11957T0"/>
    </source>
</evidence>
<accession>A0A0C4EGK2</accession>
<dbReference type="Proteomes" id="UP000011715">
    <property type="component" value="Unassembled WGS sequence"/>
</dbReference>
<reference evidence="2" key="5">
    <citation type="submission" date="2015-06" db="UniProtKB">
        <authorList>
            <consortium name="EnsemblFungi"/>
        </authorList>
    </citation>
    <scope>IDENTIFICATION</scope>
    <source>
        <strain evidence="2">ATCC 64411</strain>
    </source>
</reference>
<dbReference type="EnsemblFungi" id="MAPG_11957T0">
    <property type="protein sequence ID" value="MAPG_11957T0"/>
    <property type="gene ID" value="MAPG_11957"/>
</dbReference>
<proteinExistence type="predicted"/>
<dbReference type="VEuPathDB" id="FungiDB:MAPG_11957"/>
<reference evidence="2" key="4">
    <citation type="journal article" date="2015" name="G3 (Bethesda)">
        <title>Genome sequences of three phytopathogenic species of the Magnaporthaceae family of fungi.</title>
        <authorList>
            <person name="Okagaki L.H."/>
            <person name="Nunes C.C."/>
            <person name="Sailsbery J."/>
            <person name="Clay B."/>
            <person name="Brown D."/>
            <person name="John T."/>
            <person name="Oh Y."/>
            <person name="Young N."/>
            <person name="Fitzgerald M."/>
            <person name="Haas B.J."/>
            <person name="Zeng Q."/>
            <person name="Young S."/>
            <person name="Adiconis X."/>
            <person name="Fan L."/>
            <person name="Levin J.Z."/>
            <person name="Mitchell T.K."/>
            <person name="Okubara P.A."/>
            <person name="Farman M.L."/>
            <person name="Kohn L.M."/>
            <person name="Birren B."/>
            <person name="Ma L.-J."/>
            <person name="Dean R.A."/>
        </authorList>
    </citation>
    <scope>NUCLEOTIDE SEQUENCE</scope>
    <source>
        <strain evidence="2">ATCC 64411 / 73-15</strain>
    </source>
</reference>
<keyword evidence="3" id="KW-1185">Reference proteome</keyword>
<organism evidence="2 3">
    <name type="scientific">Magnaporthiopsis poae (strain ATCC 64411 / 73-15)</name>
    <name type="common">Kentucky bluegrass fungus</name>
    <name type="synonym">Magnaporthe poae</name>
    <dbReference type="NCBI Taxonomy" id="644358"/>
    <lineage>
        <taxon>Eukaryota</taxon>
        <taxon>Fungi</taxon>
        <taxon>Dikarya</taxon>
        <taxon>Ascomycota</taxon>
        <taxon>Pezizomycotina</taxon>
        <taxon>Sordariomycetes</taxon>
        <taxon>Sordariomycetidae</taxon>
        <taxon>Magnaporthales</taxon>
        <taxon>Magnaporthaceae</taxon>
        <taxon>Magnaporthiopsis</taxon>
    </lineage>
</organism>
<dbReference type="EMBL" id="ADBL01002991">
    <property type="status" value="NOT_ANNOTATED_CDS"/>
    <property type="molecule type" value="Genomic_DNA"/>
</dbReference>